<dbReference type="AlphaFoldDB" id="A0A1H1TJV9"/>
<keyword evidence="4 5" id="KW-0472">Membrane</keyword>
<feature type="transmembrane region" description="Helical" evidence="5">
    <location>
        <begin position="44"/>
        <end position="65"/>
    </location>
</feature>
<accession>A0A1H1TJV9</accession>
<dbReference type="Gene3D" id="1.20.144.10">
    <property type="entry name" value="Phosphatidic acid phosphatase type 2/haloperoxidase"/>
    <property type="match status" value="1"/>
</dbReference>
<feature type="transmembrane region" description="Helical" evidence="5">
    <location>
        <begin position="156"/>
        <end position="178"/>
    </location>
</feature>
<keyword evidence="8" id="KW-1185">Reference proteome</keyword>
<dbReference type="EMBL" id="LT629739">
    <property type="protein sequence ID" value="SDS60256.1"/>
    <property type="molecule type" value="Genomic_DNA"/>
</dbReference>
<feature type="transmembrane region" description="Helical" evidence="5">
    <location>
        <begin position="12"/>
        <end position="32"/>
    </location>
</feature>
<dbReference type="SUPFAM" id="SSF48317">
    <property type="entry name" value="Acid phosphatase/Vanadium-dependent haloperoxidase"/>
    <property type="match status" value="1"/>
</dbReference>
<dbReference type="GO" id="GO:0016020">
    <property type="term" value="C:membrane"/>
    <property type="evidence" value="ECO:0007669"/>
    <property type="project" value="UniProtKB-SubCell"/>
</dbReference>
<name>A0A1H1TJV9_BRESA</name>
<dbReference type="PANTHER" id="PTHR31310:SF7">
    <property type="entry name" value="PA-PHOSPHATASE RELATED-FAMILY PROTEIN DDB_G0268928"/>
    <property type="match status" value="1"/>
</dbReference>
<dbReference type="STRING" id="629680.SAMN04489751_2385"/>
<keyword evidence="3 5" id="KW-1133">Transmembrane helix</keyword>
<evidence type="ECO:0000256" key="5">
    <source>
        <dbReference type="SAM" id="Phobius"/>
    </source>
</evidence>
<dbReference type="Pfam" id="PF14378">
    <property type="entry name" value="PAP2_3"/>
    <property type="match status" value="1"/>
</dbReference>
<feature type="transmembrane region" description="Helical" evidence="5">
    <location>
        <begin position="185"/>
        <end position="206"/>
    </location>
</feature>
<feature type="transmembrane region" description="Helical" evidence="5">
    <location>
        <begin position="86"/>
        <end position="107"/>
    </location>
</feature>
<evidence type="ECO:0000259" key="6">
    <source>
        <dbReference type="Pfam" id="PF14378"/>
    </source>
</evidence>
<organism evidence="7 8">
    <name type="scientific">Brevibacterium sandarakinum</name>
    <dbReference type="NCBI Taxonomy" id="629680"/>
    <lineage>
        <taxon>Bacteria</taxon>
        <taxon>Bacillati</taxon>
        <taxon>Actinomycetota</taxon>
        <taxon>Actinomycetes</taxon>
        <taxon>Micrococcales</taxon>
        <taxon>Brevibacteriaceae</taxon>
        <taxon>Brevibacterium</taxon>
    </lineage>
</organism>
<evidence type="ECO:0000313" key="7">
    <source>
        <dbReference type="EMBL" id="SDS60256.1"/>
    </source>
</evidence>
<dbReference type="InterPro" id="IPR052185">
    <property type="entry name" value="IPC_Synthase-Related"/>
</dbReference>
<dbReference type="InterPro" id="IPR036938">
    <property type="entry name" value="PAP2/HPO_sf"/>
</dbReference>
<reference evidence="7" key="1">
    <citation type="submission" date="2016-10" db="EMBL/GenBank/DDBJ databases">
        <authorList>
            <person name="Varghese N."/>
            <person name="Submissions S."/>
        </authorList>
    </citation>
    <scope>NUCLEOTIDE SEQUENCE [LARGE SCALE GENOMIC DNA]</scope>
    <source>
        <strain evidence="7">DSM 22082</strain>
    </source>
</reference>
<feature type="transmembrane region" description="Helical" evidence="5">
    <location>
        <begin position="283"/>
        <end position="302"/>
    </location>
</feature>
<feature type="transmembrane region" description="Helical" evidence="5">
    <location>
        <begin position="308"/>
        <end position="326"/>
    </location>
</feature>
<dbReference type="Proteomes" id="UP000199700">
    <property type="component" value="Chromosome"/>
</dbReference>
<gene>
    <name evidence="7" type="ORF">SAMN04489751_2385</name>
</gene>
<comment type="subcellular location">
    <subcellularLocation>
        <location evidence="1">Membrane</location>
        <topology evidence="1">Multi-pass membrane protein</topology>
    </subcellularLocation>
</comment>
<evidence type="ECO:0000256" key="4">
    <source>
        <dbReference type="ARBA" id="ARBA00023136"/>
    </source>
</evidence>
<dbReference type="PANTHER" id="PTHR31310">
    <property type="match status" value="1"/>
</dbReference>
<feature type="transmembrane region" description="Helical" evidence="5">
    <location>
        <begin position="251"/>
        <end position="271"/>
    </location>
</feature>
<dbReference type="InterPro" id="IPR026841">
    <property type="entry name" value="Aur1/Ipt1"/>
</dbReference>
<sequence>MTRIRRWPYTFAMLLSIAVAMIALASSIHLGRPLRDPDGFLGPAYIRLPLLALLFFGGGVFIDAVRTSGWKHLPTGMLNVVKNEWSLRRALCITAGMLSFYICYVSYRNLKSDLPIYRDDVLFDQQLSQSDLWLAGGINPAVFLHDLFGTGFMAEVLSFVYLAYLPLIPISLGAALILSRNLAIGAWYATTLSLNWVLGTVSYYILPALGPAFARPGLYDSLTETGVSDLQDALINTRLDYLADPIGSGEIQGVAAFASLHVSVTFAAALFMMYTRQKPLFQALTWIFFGLTVLATLYFGWHYIVDDIAGMAIGWVSVALGAWVTGNGRRRPRPLALLREADRRQESALAETA</sequence>
<protein>
    <submittedName>
        <fullName evidence="7">PAP2 superfamily protein</fullName>
    </submittedName>
</protein>
<keyword evidence="2 5" id="KW-0812">Transmembrane</keyword>
<evidence type="ECO:0000313" key="8">
    <source>
        <dbReference type="Proteomes" id="UP000199700"/>
    </source>
</evidence>
<proteinExistence type="predicted"/>
<dbReference type="RefSeq" id="WP_231938791.1">
    <property type="nucleotide sequence ID" value="NZ_LT629739.1"/>
</dbReference>
<evidence type="ECO:0000256" key="1">
    <source>
        <dbReference type="ARBA" id="ARBA00004141"/>
    </source>
</evidence>
<dbReference type="CDD" id="cd03386">
    <property type="entry name" value="PAP2_Aur1_like"/>
    <property type="match status" value="1"/>
</dbReference>
<evidence type="ECO:0000256" key="2">
    <source>
        <dbReference type="ARBA" id="ARBA00022692"/>
    </source>
</evidence>
<feature type="domain" description="Inositolphosphotransferase Aur1/Ipt1" evidence="6">
    <location>
        <begin position="129"/>
        <end position="320"/>
    </location>
</feature>
<evidence type="ECO:0000256" key="3">
    <source>
        <dbReference type="ARBA" id="ARBA00022989"/>
    </source>
</evidence>